<dbReference type="InterPro" id="IPR052911">
    <property type="entry name" value="Corrinoid_activation_enz"/>
</dbReference>
<sequence>MRQGTAFLAVDLGTTTLAGRLLGADGAVLAEARHLNPQALFGADIIRRLEAARGGEGGRLQGLLVEGIASLVAELLTQASLPRRAIAAAAAAGNPGISYLLRNLPVDAILFPPHRPAEHQGVDLAPETLGLDLPVPLYLFPLVSGYVGGDLVAFVYSRPSVEAGTFFLDIGTNGEMALFDGTRWWVTSVAAGPAFEGGGISCGIPLAPGAVTDVAVEDDKLKLTVQGGASPRGLCGSGLAAAVAAALDGGLIDSRGTIASAGEIATNLARHIVESPAGRGLRLHRDAAGELLLTQEDIRNFQLAKGAILAGVECLLQRAGLRAEEVRLSLVTGAFGFSLAPAVLKRVAILPKNMVDKVVFVPGGALLGVGRFLLDPEGRTTLAELAARLKPYPLSGTPAFEQAFLRAIDF</sequence>
<dbReference type="Gene3D" id="3.30.420.480">
    <property type="entry name" value="Domain of unknown function (DUF4445)"/>
    <property type="match status" value="1"/>
</dbReference>
<feature type="domain" description="RACo-like middle region" evidence="2">
    <location>
        <begin position="8"/>
        <end position="156"/>
    </location>
</feature>
<dbReference type="PANTHER" id="PTHR42895">
    <property type="entry name" value="IRON-SULFUR CLUSTER-BINDING PROTEIN-RELATED"/>
    <property type="match status" value="1"/>
</dbReference>
<evidence type="ECO:0008006" key="5">
    <source>
        <dbReference type="Google" id="ProtNLM"/>
    </source>
</evidence>
<organism evidence="3 4">
    <name type="scientific">Desulfuromonas soudanensis</name>
    <dbReference type="NCBI Taxonomy" id="1603606"/>
    <lineage>
        <taxon>Bacteria</taxon>
        <taxon>Pseudomonadati</taxon>
        <taxon>Thermodesulfobacteriota</taxon>
        <taxon>Desulfuromonadia</taxon>
        <taxon>Desulfuromonadales</taxon>
        <taxon>Desulfuromonadaceae</taxon>
        <taxon>Desulfuromonas</taxon>
    </lineage>
</organism>
<dbReference type="RefSeq" id="WP_053551687.1">
    <property type="nucleotide sequence ID" value="NZ_CP010802.1"/>
</dbReference>
<proteinExistence type="predicted"/>
<name>A0A0M4DBF2_9BACT</name>
<dbReference type="InterPro" id="IPR027980">
    <property type="entry name" value="RACo_C"/>
</dbReference>
<dbReference type="PANTHER" id="PTHR42895:SF1">
    <property type="entry name" value="IRON-SULFUR CLUSTER PROTEIN"/>
    <property type="match status" value="1"/>
</dbReference>
<reference evidence="3 4" key="1">
    <citation type="submission" date="2015-07" db="EMBL/GenBank/DDBJ databases">
        <title>Isolation and Genomic Characterization of a Novel Halophilic Metal-Reducing Deltaproteobacterium from the Deep Subsurface.</title>
        <authorList>
            <person name="Badalamenti J.P."/>
            <person name="Summers Z.M."/>
            <person name="Gralnick J.A."/>
            <person name="Bond D.R."/>
        </authorList>
    </citation>
    <scope>NUCLEOTIDE SEQUENCE [LARGE SCALE GENOMIC DNA]</scope>
    <source>
        <strain evidence="3 4">WTL</strain>
    </source>
</reference>
<dbReference type="InterPro" id="IPR043129">
    <property type="entry name" value="ATPase_NBD"/>
</dbReference>
<dbReference type="OrthoDB" id="9810588at2"/>
<dbReference type="SUPFAM" id="SSF53067">
    <property type="entry name" value="Actin-like ATPase domain"/>
    <property type="match status" value="1"/>
</dbReference>
<keyword evidence="4" id="KW-1185">Reference proteome</keyword>
<feature type="domain" description="RACo C-terminal" evidence="1">
    <location>
        <begin position="165"/>
        <end position="408"/>
    </location>
</feature>
<evidence type="ECO:0000313" key="4">
    <source>
        <dbReference type="Proteomes" id="UP000057158"/>
    </source>
</evidence>
<dbReference type="KEGG" id="des:DSOUD_2964"/>
<evidence type="ECO:0000259" key="2">
    <source>
        <dbReference type="Pfam" id="PF17651"/>
    </source>
</evidence>
<accession>A0A0M4DBF2</accession>
<evidence type="ECO:0000259" key="1">
    <source>
        <dbReference type="Pfam" id="PF14574"/>
    </source>
</evidence>
<protein>
    <recommendedName>
        <fullName evidence="5">DUF4445 domain-containing protein</fullName>
    </recommendedName>
</protein>
<dbReference type="InterPro" id="IPR042259">
    <property type="entry name" value="Raco-like_middle_sf"/>
</dbReference>
<dbReference type="AlphaFoldDB" id="A0A0M4DBF2"/>
<dbReference type="PATRIC" id="fig|1603606.3.peg.3197"/>
<dbReference type="Pfam" id="PF17651">
    <property type="entry name" value="Raco_middle"/>
    <property type="match status" value="1"/>
</dbReference>
<dbReference type="EMBL" id="CP010802">
    <property type="protein sequence ID" value="ALC17692.1"/>
    <property type="molecule type" value="Genomic_DNA"/>
</dbReference>
<dbReference type="InterPro" id="IPR041414">
    <property type="entry name" value="Raco-like_middle"/>
</dbReference>
<evidence type="ECO:0000313" key="3">
    <source>
        <dbReference type="EMBL" id="ALC17692.1"/>
    </source>
</evidence>
<gene>
    <name evidence="3" type="ORF">DSOUD_2964</name>
</gene>
<dbReference type="STRING" id="1603606.DSOUD_2964"/>
<dbReference type="Pfam" id="PF14574">
    <property type="entry name" value="RACo_C_ter"/>
    <property type="match status" value="1"/>
</dbReference>
<dbReference type="Proteomes" id="UP000057158">
    <property type="component" value="Chromosome"/>
</dbReference>